<comment type="caution">
    <text evidence="3">The sequence shown here is derived from an EMBL/GenBank/DDBJ whole genome shotgun (WGS) entry which is preliminary data.</text>
</comment>
<protein>
    <recommendedName>
        <fullName evidence="2">SpoVT-AbrB domain-containing protein</fullName>
    </recommendedName>
</protein>
<sequence length="97" mass="10654">MNSSLSISQSYKATVSSQGQITLPVEIRKLLGLKPGNQLSLIVKEVAKGVKSVIAYAVPDDPIEKYYGVGEEFYKKHGGADKVIAEERKSWEGWGKK</sequence>
<accession>A0A1F6A198</accession>
<evidence type="ECO:0000256" key="1">
    <source>
        <dbReference type="PROSITE-ProRule" id="PRU01076"/>
    </source>
</evidence>
<evidence type="ECO:0000259" key="2">
    <source>
        <dbReference type="PROSITE" id="PS51740"/>
    </source>
</evidence>
<dbReference type="GO" id="GO:0003677">
    <property type="term" value="F:DNA binding"/>
    <property type="evidence" value="ECO:0007669"/>
    <property type="project" value="UniProtKB-UniRule"/>
</dbReference>
<dbReference type="SUPFAM" id="SSF89447">
    <property type="entry name" value="AbrB/MazE/MraZ-like"/>
    <property type="match status" value="1"/>
</dbReference>
<dbReference type="Gene3D" id="2.10.260.10">
    <property type="match status" value="1"/>
</dbReference>
<dbReference type="NCBIfam" id="TIGR01439">
    <property type="entry name" value="lp_hng_hel_AbrB"/>
    <property type="match status" value="1"/>
</dbReference>
<dbReference type="Proteomes" id="UP000177871">
    <property type="component" value="Unassembled WGS sequence"/>
</dbReference>
<feature type="domain" description="SpoVT-AbrB" evidence="2">
    <location>
        <begin position="10"/>
        <end position="60"/>
    </location>
</feature>
<dbReference type="Pfam" id="PF04014">
    <property type="entry name" value="MazE_antitoxin"/>
    <property type="match status" value="1"/>
</dbReference>
<organism evidence="3 4">
    <name type="scientific">Candidatus Gottesmanbacteria bacterium RIFCSPHIGHO2_01_FULL_47_48</name>
    <dbReference type="NCBI Taxonomy" id="1798381"/>
    <lineage>
        <taxon>Bacteria</taxon>
        <taxon>Candidatus Gottesmaniibacteriota</taxon>
    </lineage>
</organism>
<evidence type="ECO:0000313" key="3">
    <source>
        <dbReference type="EMBL" id="OGG18446.1"/>
    </source>
</evidence>
<dbReference type="PROSITE" id="PS51740">
    <property type="entry name" value="SPOVT_ABRB"/>
    <property type="match status" value="1"/>
</dbReference>
<dbReference type="SMART" id="SM00966">
    <property type="entry name" value="SpoVT_AbrB"/>
    <property type="match status" value="1"/>
</dbReference>
<keyword evidence="1" id="KW-0238">DNA-binding</keyword>
<proteinExistence type="predicted"/>
<reference evidence="3 4" key="1">
    <citation type="journal article" date="2016" name="Nat. Commun.">
        <title>Thousands of microbial genomes shed light on interconnected biogeochemical processes in an aquifer system.</title>
        <authorList>
            <person name="Anantharaman K."/>
            <person name="Brown C.T."/>
            <person name="Hug L.A."/>
            <person name="Sharon I."/>
            <person name="Castelle C.J."/>
            <person name="Probst A.J."/>
            <person name="Thomas B.C."/>
            <person name="Singh A."/>
            <person name="Wilkins M.J."/>
            <person name="Karaoz U."/>
            <person name="Brodie E.L."/>
            <person name="Williams K.H."/>
            <person name="Hubbard S.S."/>
            <person name="Banfield J.F."/>
        </authorList>
    </citation>
    <scope>NUCLEOTIDE SEQUENCE [LARGE SCALE GENOMIC DNA]</scope>
</reference>
<dbReference type="EMBL" id="MFJK01000014">
    <property type="protein sequence ID" value="OGG18446.1"/>
    <property type="molecule type" value="Genomic_DNA"/>
</dbReference>
<dbReference type="InterPro" id="IPR007159">
    <property type="entry name" value="SpoVT-AbrB_dom"/>
</dbReference>
<dbReference type="AlphaFoldDB" id="A0A1F6A198"/>
<dbReference type="STRING" id="1798381.A2721_01515"/>
<name>A0A1F6A198_9BACT</name>
<evidence type="ECO:0000313" key="4">
    <source>
        <dbReference type="Proteomes" id="UP000177871"/>
    </source>
</evidence>
<dbReference type="InterPro" id="IPR037914">
    <property type="entry name" value="SpoVT-AbrB_sf"/>
</dbReference>
<gene>
    <name evidence="3" type="ORF">A2721_01515</name>
</gene>